<dbReference type="EMBL" id="VSRR010112244">
    <property type="protein sequence ID" value="MPC97973.1"/>
    <property type="molecule type" value="Genomic_DNA"/>
</dbReference>
<organism evidence="1 2">
    <name type="scientific">Portunus trituberculatus</name>
    <name type="common">Swimming crab</name>
    <name type="synonym">Neptunus trituberculatus</name>
    <dbReference type="NCBI Taxonomy" id="210409"/>
    <lineage>
        <taxon>Eukaryota</taxon>
        <taxon>Metazoa</taxon>
        <taxon>Ecdysozoa</taxon>
        <taxon>Arthropoda</taxon>
        <taxon>Crustacea</taxon>
        <taxon>Multicrustacea</taxon>
        <taxon>Malacostraca</taxon>
        <taxon>Eumalacostraca</taxon>
        <taxon>Eucarida</taxon>
        <taxon>Decapoda</taxon>
        <taxon>Pleocyemata</taxon>
        <taxon>Brachyura</taxon>
        <taxon>Eubrachyura</taxon>
        <taxon>Portunoidea</taxon>
        <taxon>Portunidae</taxon>
        <taxon>Portuninae</taxon>
        <taxon>Portunus</taxon>
    </lineage>
</organism>
<gene>
    <name evidence="1" type="ORF">E2C01_093320</name>
</gene>
<evidence type="ECO:0000313" key="2">
    <source>
        <dbReference type="Proteomes" id="UP000324222"/>
    </source>
</evidence>
<dbReference type="AlphaFoldDB" id="A0A5B7JU56"/>
<name>A0A5B7JU56_PORTR</name>
<evidence type="ECO:0000313" key="1">
    <source>
        <dbReference type="EMBL" id="MPC97973.1"/>
    </source>
</evidence>
<proteinExistence type="predicted"/>
<protein>
    <submittedName>
        <fullName evidence="1">Uncharacterized protein</fullName>
    </submittedName>
</protein>
<reference evidence="1 2" key="1">
    <citation type="submission" date="2019-05" db="EMBL/GenBank/DDBJ databases">
        <title>Another draft genome of Portunus trituberculatus and its Hox gene families provides insights of decapod evolution.</title>
        <authorList>
            <person name="Jeong J.-H."/>
            <person name="Song I."/>
            <person name="Kim S."/>
            <person name="Choi T."/>
            <person name="Kim D."/>
            <person name="Ryu S."/>
            <person name="Kim W."/>
        </authorList>
    </citation>
    <scope>NUCLEOTIDE SEQUENCE [LARGE SCALE GENOMIC DNA]</scope>
    <source>
        <tissue evidence="1">Muscle</tissue>
    </source>
</reference>
<sequence length="17" mass="1835">MEHPGPVQVHHSGGRPL</sequence>
<keyword evidence="2" id="KW-1185">Reference proteome</keyword>
<comment type="caution">
    <text evidence="1">The sequence shown here is derived from an EMBL/GenBank/DDBJ whole genome shotgun (WGS) entry which is preliminary data.</text>
</comment>
<accession>A0A5B7JU56</accession>
<dbReference type="Proteomes" id="UP000324222">
    <property type="component" value="Unassembled WGS sequence"/>
</dbReference>